<dbReference type="CDD" id="cd01562">
    <property type="entry name" value="Thr-dehyd"/>
    <property type="match status" value="1"/>
</dbReference>
<reference evidence="15 16" key="1">
    <citation type="submission" date="2016-01" db="EMBL/GenBank/DDBJ databases">
        <authorList>
            <person name="Oliw E.H."/>
        </authorList>
    </citation>
    <scope>NUCLEOTIDE SEQUENCE [LARGE SCALE GENOMIC DNA]</scope>
    <source>
        <strain evidence="15 16">MJR8628B</strain>
    </source>
</reference>
<dbReference type="GO" id="GO:0009097">
    <property type="term" value="P:isoleucine biosynthetic process"/>
    <property type="evidence" value="ECO:0007669"/>
    <property type="project" value="UniProtKB-UniPathway"/>
</dbReference>
<dbReference type="PANTHER" id="PTHR48078:SF6">
    <property type="entry name" value="L-THREONINE DEHYDRATASE CATABOLIC TDCB"/>
    <property type="match status" value="1"/>
</dbReference>
<dbReference type="InterPro" id="IPR045865">
    <property type="entry name" value="ACT-like_dom_sf"/>
</dbReference>
<dbReference type="InterPro" id="IPR000634">
    <property type="entry name" value="Ser/Thr_deHydtase_PyrdxlP-BS"/>
</dbReference>
<comment type="pathway">
    <text evidence="4">Amino-acid degradation; L-threonine degradation via propanoate pathway; propanoate from L-threonine: step 1/4.</text>
</comment>
<keyword evidence="10" id="KW-0412">Isoleucine biosynthesis</keyword>
<dbReference type="GO" id="GO:0030170">
    <property type="term" value="F:pyridoxal phosphate binding"/>
    <property type="evidence" value="ECO:0007669"/>
    <property type="project" value="InterPro"/>
</dbReference>
<dbReference type="FunFam" id="3.40.50.1100:FF:000005">
    <property type="entry name" value="Threonine dehydratase catabolic"/>
    <property type="match status" value="1"/>
</dbReference>
<evidence type="ECO:0000256" key="7">
    <source>
        <dbReference type="ARBA" id="ARBA00012096"/>
    </source>
</evidence>
<comment type="catalytic activity">
    <reaction evidence="1">
        <text>L-threonine = 2-oxobutanoate + NH4(+)</text>
        <dbReference type="Rhea" id="RHEA:22108"/>
        <dbReference type="ChEBI" id="CHEBI:16763"/>
        <dbReference type="ChEBI" id="CHEBI:28938"/>
        <dbReference type="ChEBI" id="CHEBI:57926"/>
        <dbReference type="EC" id="4.3.1.19"/>
    </reaction>
</comment>
<keyword evidence="10" id="KW-0028">Amino-acid biosynthesis</keyword>
<evidence type="ECO:0000256" key="11">
    <source>
        <dbReference type="ARBA" id="ARBA00022898"/>
    </source>
</evidence>
<dbReference type="GO" id="GO:0003941">
    <property type="term" value="F:L-serine ammonia-lyase activity"/>
    <property type="evidence" value="ECO:0007669"/>
    <property type="project" value="TreeGrafter"/>
</dbReference>
<dbReference type="EMBL" id="LRPO01000014">
    <property type="protein sequence ID" value="KWZ82368.1"/>
    <property type="molecule type" value="Genomic_DNA"/>
</dbReference>
<dbReference type="InterPro" id="IPR005789">
    <property type="entry name" value="Thr_deHydtase_catblc"/>
</dbReference>
<keyword evidence="9" id="KW-0021">Allosteric enzyme</keyword>
<dbReference type="Proteomes" id="UP000070092">
    <property type="component" value="Unassembled WGS sequence"/>
</dbReference>
<evidence type="ECO:0000256" key="1">
    <source>
        <dbReference type="ARBA" id="ARBA00001274"/>
    </source>
</evidence>
<proteinExistence type="inferred from homology"/>
<evidence type="ECO:0000256" key="12">
    <source>
        <dbReference type="ARBA" id="ARBA00023239"/>
    </source>
</evidence>
<protein>
    <recommendedName>
        <fullName evidence="8">L-threonine dehydratase catabolic TdcB</fullName>
        <ecNumber evidence="7">4.3.1.19</ecNumber>
    </recommendedName>
    <alternativeName>
        <fullName evidence="14">Threonine deaminase</fullName>
    </alternativeName>
</protein>
<dbReference type="InterPro" id="IPR044561">
    <property type="entry name" value="ACT_ThrD-II-like"/>
</dbReference>
<comment type="function">
    <text evidence="13">Catalyzes the anaerobic formation of alpha-ketobutyrate and ammonia from threonine in a two-step reaction. The first step involved a dehydration of threonine and a production of enamine intermediates (aminocrotonate), which tautomerizes to its imine form (iminobutyrate). Both intermediates are unstable and short-lived. The second step is the nonenzymatic hydrolysis of the enamine/imine intermediates to form 2-ketobutyrate and free ammonia. In the low water environment of the cell, the second step is accelerated by RidA.</text>
</comment>
<evidence type="ECO:0000256" key="3">
    <source>
        <dbReference type="ARBA" id="ARBA00004810"/>
    </source>
</evidence>
<evidence type="ECO:0000256" key="10">
    <source>
        <dbReference type="ARBA" id="ARBA00022624"/>
    </source>
</evidence>
<evidence type="ECO:0000256" key="9">
    <source>
        <dbReference type="ARBA" id="ARBA00022533"/>
    </source>
</evidence>
<evidence type="ECO:0000256" key="4">
    <source>
        <dbReference type="ARBA" id="ARBA00004958"/>
    </source>
</evidence>
<comment type="pathway">
    <text evidence="3">Amino-acid biosynthesis; L-isoleucine biosynthesis; 2-oxobutanoate from L-threonine: step 1/1.</text>
</comment>
<evidence type="ECO:0000256" key="8">
    <source>
        <dbReference type="ARBA" id="ARBA00022248"/>
    </source>
</evidence>
<accession>A0A133KS43</accession>
<dbReference type="AlphaFoldDB" id="A0A133KS43"/>
<dbReference type="PROSITE" id="PS00165">
    <property type="entry name" value="DEHYDRATASE_SER_THR"/>
    <property type="match status" value="1"/>
</dbReference>
<comment type="caution">
    <text evidence="15">The sequence shown here is derived from an EMBL/GenBank/DDBJ whole genome shotgun (WGS) entry which is preliminary data.</text>
</comment>
<keyword evidence="12 15" id="KW-0456">Lyase</keyword>
<keyword evidence="11" id="KW-0663">Pyridoxal phosphate</keyword>
<evidence type="ECO:0000256" key="5">
    <source>
        <dbReference type="ARBA" id="ARBA00010869"/>
    </source>
</evidence>
<sequence>MRVISFLAQETRDTVAINYVSSTIETVIHQTPGDEGSLATKPTYEYVQLFSGQSSDGPPRLRQSQVRRPRPFGRATHTIRSMEQKDVLKALQRDHAAELKLAAKRLKGTARHTEIIPSRTLSELTGHEILLKPENLQVTGSFKIRGAYNKIASLSEEQIARGIVTASAGNHAQGVAYAARERHAKATICMPQITPPLKVDATKAYGADVVLYGDVFDEAAAHAAELASTQGMIYVPPFDDYEVICGQGTIGLEILEDVPNVTDVVVPLGGGGLGAGVALAIKTFKPEVRVIGAIPEGSPAWKNSFAAGRVTEADQVVTSAEGVAVKHPGDLPFALLNEFMDDLVTVTERDINEMILLMLEKHKLVIEAAGAVSLAALEHLNLRSRKFASATGPHVVVPIMSGGNIDTVTMGAVIQKGMIARGRIMNFEVELPDTPGQLVKVAQLLARERANVIALDHDQFKASGHYTNAVSLGVTVETNGPDHIDHILMALKEAGFQPKRIY</sequence>
<evidence type="ECO:0000256" key="14">
    <source>
        <dbReference type="ARBA" id="ARBA00031427"/>
    </source>
</evidence>
<dbReference type="GO" id="GO:0004794">
    <property type="term" value="F:threonine deaminase activity"/>
    <property type="evidence" value="ECO:0007669"/>
    <property type="project" value="UniProtKB-EC"/>
</dbReference>
<dbReference type="NCBIfam" id="TIGR01127">
    <property type="entry name" value="ilvA_1Cterm"/>
    <property type="match status" value="1"/>
</dbReference>
<evidence type="ECO:0000256" key="13">
    <source>
        <dbReference type="ARBA" id="ARBA00025527"/>
    </source>
</evidence>
<dbReference type="Gene3D" id="3.40.50.1100">
    <property type="match status" value="2"/>
</dbReference>
<dbReference type="InterPro" id="IPR002912">
    <property type="entry name" value="ACT_dom"/>
</dbReference>
<comment type="similarity">
    <text evidence="5">Belongs to the serine/threonine dehydratase family.</text>
</comment>
<dbReference type="Pfam" id="PF00291">
    <property type="entry name" value="PALP"/>
    <property type="match status" value="1"/>
</dbReference>
<dbReference type="EC" id="4.3.1.19" evidence="7"/>
<dbReference type="GO" id="GO:0006567">
    <property type="term" value="P:L-threonine catabolic process"/>
    <property type="evidence" value="ECO:0007669"/>
    <property type="project" value="InterPro"/>
</dbReference>
<keyword evidence="10" id="KW-0100">Branched-chain amino acid biosynthesis</keyword>
<dbReference type="PANTHER" id="PTHR48078">
    <property type="entry name" value="THREONINE DEHYDRATASE, MITOCHONDRIAL-RELATED"/>
    <property type="match status" value="1"/>
</dbReference>
<dbReference type="GO" id="GO:0006565">
    <property type="term" value="P:L-serine catabolic process"/>
    <property type="evidence" value="ECO:0007669"/>
    <property type="project" value="TreeGrafter"/>
</dbReference>
<dbReference type="UniPathway" id="UPA00047">
    <property type="reaction ID" value="UER00054"/>
</dbReference>
<dbReference type="SUPFAM" id="SSF53686">
    <property type="entry name" value="Tryptophan synthase beta subunit-like PLP-dependent enzymes"/>
    <property type="match status" value="1"/>
</dbReference>
<dbReference type="InterPro" id="IPR036052">
    <property type="entry name" value="TrpB-like_PALP_sf"/>
</dbReference>
<dbReference type="InterPro" id="IPR001926">
    <property type="entry name" value="TrpB-like_PALP"/>
</dbReference>
<dbReference type="CDD" id="cd04886">
    <property type="entry name" value="ACT_ThrD-II-like"/>
    <property type="match status" value="1"/>
</dbReference>
<dbReference type="PATRIC" id="fig|1681.44.peg.652"/>
<organism evidence="15 16">
    <name type="scientific">Bifidobacterium bifidum</name>
    <dbReference type="NCBI Taxonomy" id="1681"/>
    <lineage>
        <taxon>Bacteria</taxon>
        <taxon>Bacillati</taxon>
        <taxon>Actinomycetota</taxon>
        <taxon>Actinomycetes</taxon>
        <taxon>Bifidobacteriales</taxon>
        <taxon>Bifidobacteriaceae</taxon>
        <taxon>Bifidobacterium</taxon>
    </lineage>
</organism>
<name>A0A133KS43_BIFBI</name>
<dbReference type="SUPFAM" id="SSF55021">
    <property type="entry name" value="ACT-like"/>
    <property type="match status" value="1"/>
</dbReference>
<dbReference type="PROSITE" id="PS51671">
    <property type="entry name" value="ACT"/>
    <property type="match status" value="1"/>
</dbReference>
<comment type="cofactor">
    <cofactor evidence="2">
        <name>pyridoxal 5'-phosphate</name>
        <dbReference type="ChEBI" id="CHEBI:597326"/>
    </cofactor>
</comment>
<evidence type="ECO:0000313" key="15">
    <source>
        <dbReference type="EMBL" id="KWZ82368.1"/>
    </source>
</evidence>
<evidence type="ECO:0000256" key="2">
    <source>
        <dbReference type="ARBA" id="ARBA00001933"/>
    </source>
</evidence>
<evidence type="ECO:0000313" key="16">
    <source>
        <dbReference type="Proteomes" id="UP000070092"/>
    </source>
</evidence>
<gene>
    <name evidence="15" type="ORF">HMPREF3196_00351</name>
</gene>
<evidence type="ECO:0000256" key="6">
    <source>
        <dbReference type="ARBA" id="ARBA00011447"/>
    </source>
</evidence>
<comment type="subunit">
    <text evidence="6">In the native structure, TdcB is in a dimeric form, whereas in the TdcB-AMP complex, it exists in a tetrameric form (dimer of dimers).</text>
</comment>
<dbReference type="InterPro" id="IPR050147">
    <property type="entry name" value="Ser/Thr_Dehydratase"/>
</dbReference>